<evidence type="ECO:0000256" key="1">
    <source>
        <dbReference type="ARBA" id="ARBA00022529"/>
    </source>
</evidence>
<dbReference type="InterPro" id="IPR052619">
    <property type="entry name" value="Phage_lysozyme-like"/>
</dbReference>
<dbReference type="SUPFAM" id="SSF53955">
    <property type="entry name" value="Lysozyme-like"/>
    <property type="match status" value="1"/>
</dbReference>
<dbReference type="GO" id="GO:0009253">
    <property type="term" value="P:peptidoglycan catabolic process"/>
    <property type="evidence" value="ECO:0007669"/>
    <property type="project" value="InterPro"/>
</dbReference>
<dbReference type="GO" id="GO:0003796">
    <property type="term" value="F:lysozyme activity"/>
    <property type="evidence" value="ECO:0007669"/>
    <property type="project" value="InterPro"/>
</dbReference>
<dbReference type="EMBL" id="MT144634">
    <property type="protein sequence ID" value="QJH95952.1"/>
    <property type="molecule type" value="Genomic_DNA"/>
</dbReference>
<dbReference type="InterPro" id="IPR023347">
    <property type="entry name" value="Lysozyme_dom_sf"/>
</dbReference>
<keyword evidence="1" id="KW-0929">Antimicrobial</keyword>
<proteinExistence type="predicted"/>
<name>A0A6H1Z9S2_9ZZZZ</name>
<dbReference type="GO" id="GO:0042742">
    <property type="term" value="P:defense response to bacterium"/>
    <property type="evidence" value="ECO:0007669"/>
    <property type="project" value="UniProtKB-KW"/>
</dbReference>
<dbReference type="InterPro" id="IPR023346">
    <property type="entry name" value="Lysozyme-like_dom_sf"/>
</dbReference>
<protein>
    <submittedName>
        <fullName evidence="3">Putative glycoside hydrolase</fullName>
    </submittedName>
</protein>
<dbReference type="InterPro" id="IPR002196">
    <property type="entry name" value="Glyco_hydro_24"/>
</dbReference>
<evidence type="ECO:0000313" key="4">
    <source>
        <dbReference type="EMBL" id="QJH95952.1"/>
    </source>
</evidence>
<dbReference type="EMBL" id="MT143975">
    <property type="protein sequence ID" value="QJA44304.1"/>
    <property type="molecule type" value="Genomic_DNA"/>
</dbReference>
<evidence type="ECO:0000256" key="2">
    <source>
        <dbReference type="ARBA" id="ARBA00022638"/>
    </source>
</evidence>
<keyword evidence="2" id="KW-0081">Bacteriolytic enzyme</keyword>
<organism evidence="3">
    <name type="scientific">viral metagenome</name>
    <dbReference type="NCBI Taxonomy" id="1070528"/>
    <lineage>
        <taxon>unclassified sequences</taxon>
        <taxon>metagenomes</taxon>
        <taxon>organismal metagenomes</taxon>
    </lineage>
</organism>
<dbReference type="AlphaFoldDB" id="A0A6H1Z9S2"/>
<evidence type="ECO:0000313" key="3">
    <source>
        <dbReference type="EMBL" id="QJA44304.1"/>
    </source>
</evidence>
<gene>
    <name evidence="3" type="ORF">TM448A00093_0034</name>
    <name evidence="4" type="ORF">TM448B00554_0023</name>
</gene>
<keyword evidence="3" id="KW-0378">Hydrolase</keyword>
<dbReference type="GO" id="GO:0016998">
    <property type="term" value="P:cell wall macromolecule catabolic process"/>
    <property type="evidence" value="ECO:0007669"/>
    <property type="project" value="InterPro"/>
</dbReference>
<dbReference type="Gene3D" id="1.10.530.40">
    <property type="match status" value="1"/>
</dbReference>
<reference evidence="3" key="1">
    <citation type="submission" date="2020-03" db="EMBL/GenBank/DDBJ databases">
        <title>The deep terrestrial virosphere.</title>
        <authorList>
            <person name="Holmfeldt K."/>
            <person name="Nilsson E."/>
            <person name="Simone D."/>
            <person name="Lopez-Fernandez M."/>
            <person name="Wu X."/>
            <person name="de Brujin I."/>
            <person name="Lundin D."/>
            <person name="Andersson A."/>
            <person name="Bertilsson S."/>
            <person name="Dopson M."/>
        </authorList>
    </citation>
    <scope>NUCLEOTIDE SEQUENCE</scope>
    <source>
        <strain evidence="3">TM448A00093</strain>
        <strain evidence="4">TM448B00554</strain>
    </source>
</reference>
<dbReference type="GO" id="GO:0031640">
    <property type="term" value="P:killing of cells of another organism"/>
    <property type="evidence" value="ECO:0007669"/>
    <property type="project" value="UniProtKB-KW"/>
</dbReference>
<dbReference type="PANTHER" id="PTHR37406">
    <property type="entry name" value="T4-TYPE LYSOZYME 1-RELATED"/>
    <property type="match status" value="1"/>
</dbReference>
<sequence length="138" mass="15704">MKLSDLLRKDEGLRLKPYRDSTGHLTIGYGRNLDDNGISESEADILLQNDIIKATQEINQHLPVFYQLNEARRAVLINMCFNMGLTTLLKFKNTLKCIEVGNYAEASRRMLFSKWAKQVGNRAKRLSDIMLTGEGLTL</sequence>
<dbReference type="PANTHER" id="PTHR37406:SF1">
    <property type="entry name" value="T4-TYPE LYSOZYME 1-RELATED"/>
    <property type="match status" value="1"/>
</dbReference>
<dbReference type="Pfam" id="PF00959">
    <property type="entry name" value="Phage_lysozyme"/>
    <property type="match status" value="1"/>
</dbReference>
<accession>A0A6H1Z9S2</accession>